<comment type="caution">
    <text evidence="1">The sequence shown here is derived from an EMBL/GenBank/DDBJ whole genome shotgun (WGS) entry which is preliminary data.</text>
</comment>
<dbReference type="InterPro" id="IPR036890">
    <property type="entry name" value="HATPase_C_sf"/>
</dbReference>
<dbReference type="Gene3D" id="3.30.750.24">
    <property type="entry name" value="STAS domain"/>
    <property type="match status" value="1"/>
</dbReference>
<dbReference type="AlphaFoldDB" id="A0A1K0GFQ1"/>
<organism evidence="1 2">
    <name type="scientific">Couchioplanes caeruleus subsp. caeruleus</name>
    <dbReference type="NCBI Taxonomy" id="56427"/>
    <lineage>
        <taxon>Bacteria</taxon>
        <taxon>Bacillati</taxon>
        <taxon>Actinomycetota</taxon>
        <taxon>Actinomycetes</taxon>
        <taxon>Micromonosporales</taxon>
        <taxon>Micromonosporaceae</taxon>
        <taxon>Couchioplanes</taxon>
    </lineage>
</organism>
<dbReference type="SUPFAM" id="SSF55874">
    <property type="entry name" value="ATPase domain of HSP90 chaperone/DNA topoisomerase II/histidine kinase"/>
    <property type="match status" value="1"/>
</dbReference>
<dbReference type="EMBL" id="MEIA01000442">
    <property type="protein sequence ID" value="OJF10982.1"/>
    <property type="molecule type" value="Genomic_DNA"/>
</dbReference>
<dbReference type="InterPro" id="IPR050267">
    <property type="entry name" value="Anti-sigma-factor_SerPK"/>
</dbReference>
<sequence>MNDPFLVVDSPQVGCVSEPGRAFTQMVVRGHWDGRLRQEVSRVLRACVTEAPRMLLVDLTRLQDEAGESASTWQTAARYAMEAKLQVTVVLCAAGPAVRQRLSTNGCDQAVTLVDTASAQMPSRDGDIRQQHLALPAQPAASALARTMVTDACLTFDVAHLVHPARLIVSELVANAVEHTGTDVRLWVSVRGSILHLAVQDGSRELPHLLDTGHQHPAPILAPGTGLRLVSAAATAWGALPCRRGKAVWATLTKQAGRAA</sequence>
<dbReference type="Gene3D" id="3.30.565.10">
    <property type="entry name" value="Histidine kinase-like ATPase, C-terminal domain"/>
    <property type="match status" value="1"/>
</dbReference>
<accession>A0A1K0GFQ1</accession>
<dbReference type="Proteomes" id="UP000182486">
    <property type="component" value="Unassembled WGS sequence"/>
</dbReference>
<reference evidence="1 2" key="1">
    <citation type="submission" date="2016-09" db="EMBL/GenBank/DDBJ databases">
        <title>Couchioplanes caeruleus draft genome sequence.</title>
        <authorList>
            <person name="Sheehan J."/>
            <person name="Caffrey P."/>
        </authorList>
    </citation>
    <scope>NUCLEOTIDE SEQUENCE [LARGE SCALE GENOMIC DNA]</scope>
    <source>
        <strain evidence="1 2">DSM 43634</strain>
    </source>
</reference>
<protein>
    <submittedName>
        <fullName evidence="1">Uncharacterized protein</fullName>
    </submittedName>
</protein>
<evidence type="ECO:0000313" key="2">
    <source>
        <dbReference type="Proteomes" id="UP000182486"/>
    </source>
</evidence>
<proteinExistence type="predicted"/>
<name>A0A1K0GFQ1_9ACTN</name>
<dbReference type="CDD" id="cd16936">
    <property type="entry name" value="HATPase_RsbW-like"/>
    <property type="match status" value="1"/>
</dbReference>
<dbReference type="InterPro" id="IPR036513">
    <property type="entry name" value="STAS_dom_sf"/>
</dbReference>
<keyword evidence="2" id="KW-1185">Reference proteome</keyword>
<gene>
    <name evidence="1" type="ORF">BG844_29005</name>
</gene>
<dbReference type="PANTHER" id="PTHR35526:SF3">
    <property type="entry name" value="ANTI-SIGMA-F FACTOR RSBW"/>
    <property type="match status" value="1"/>
</dbReference>
<evidence type="ECO:0000313" key="1">
    <source>
        <dbReference type="EMBL" id="OJF10982.1"/>
    </source>
</evidence>
<dbReference type="PANTHER" id="PTHR35526">
    <property type="entry name" value="ANTI-SIGMA-F FACTOR RSBW-RELATED"/>
    <property type="match status" value="1"/>
</dbReference>